<name>A0ABP0IT74_9DINO</name>
<proteinExistence type="predicted"/>
<reference evidence="3 4" key="1">
    <citation type="submission" date="2024-02" db="EMBL/GenBank/DDBJ databases">
        <authorList>
            <person name="Chen Y."/>
            <person name="Shah S."/>
            <person name="Dougan E. K."/>
            <person name="Thang M."/>
            <person name="Chan C."/>
        </authorList>
    </citation>
    <scope>NUCLEOTIDE SEQUENCE [LARGE SCALE GENOMIC DNA]</scope>
</reference>
<gene>
    <name evidence="2" type="ORF">SCF082_LOCUS8346</name>
    <name evidence="3" type="ORF">SCF082_LOCUS8347</name>
</gene>
<feature type="region of interest" description="Disordered" evidence="1">
    <location>
        <begin position="113"/>
        <end position="142"/>
    </location>
</feature>
<comment type="caution">
    <text evidence="3">The sequence shown here is derived from an EMBL/GenBank/DDBJ whole genome shotgun (WGS) entry which is preliminary data.</text>
</comment>
<evidence type="ECO:0000313" key="3">
    <source>
        <dbReference type="EMBL" id="CAK9004844.1"/>
    </source>
</evidence>
<organism evidence="3 4">
    <name type="scientific">Durusdinium trenchii</name>
    <dbReference type="NCBI Taxonomy" id="1381693"/>
    <lineage>
        <taxon>Eukaryota</taxon>
        <taxon>Sar</taxon>
        <taxon>Alveolata</taxon>
        <taxon>Dinophyceae</taxon>
        <taxon>Suessiales</taxon>
        <taxon>Symbiodiniaceae</taxon>
        <taxon>Durusdinium</taxon>
    </lineage>
</organism>
<evidence type="ECO:0000313" key="4">
    <source>
        <dbReference type="Proteomes" id="UP001642464"/>
    </source>
</evidence>
<sequence length="439" mass="48690">MRVGDIAYLKLDQFEPAWRQGLVVASSPKSSRLVLAVRCTTAELREKGSGLSSFDCKECRYILVEGRPAQIRASCDQPLRGLEVSTDALLKTALEALDSEDLQYATASEDLPITTPAAGSKMGQQPELLGSGTESSLEEDGSGDELIQLLQRAKRTDLGKASSSDRPAKIGHQAKGRYPFLTHQSREAKGSSDGVQKLFKKALSADPAAELTTTNLNALISMELLRTLKGKERRRDRVSSPAGSDRSDDSSLESSSSRGKRGGASKALRAYRQGHREMRRNPMRHVKRYIKEVEGHLGATKETAYALSDFTRRLNWGRQRTLLRVHFALSEILQTLLKNQPEQAALELVQLLRAVHQCSLDQGSWKTAWLLLRYTDPVEVPRFGGEPQELERVAGYLKALENLEKKSKGAPRGEHNEDEEKKGKGKKSWNRKPDASQET</sequence>
<evidence type="ECO:0000313" key="2">
    <source>
        <dbReference type="EMBL" id="CAK9004843.1"/>
    </source>
</evidence>
<evidence type="ECO:0000256" key="1">
    <source>
        <dbReference type="SAM" id="MobiDB-lite"/>
    </source>
</evidence>
<feature type="region of interest" description="Disordered" evidence="1">
    <location>
        <begin position="404"/>
        <end position="439"/>
    </location>
</feature>
<feature type="compositionally biased region" description="Basic and acidic residues" evidence="1">
    <location>
        <begin position="404"/>
        <end position="422"/>
    </location>
</feature>
<dbReference type="EMBL" id="CAXAMM010004764">
    <property type="protein sequence ID" value="CAK9004843.1"/>
    <property type="molecule type" value="Genomic_DNA"/>
</dbReference>
<feature type="region of interest" description="Disordered" evidence="1">
    <location>
        <begin position="230"/>
        <end position="274"/>
    </location>
</feature>
<dbReference type="EMBL" id="CAXAMM010004765">
    <property type="protein sequence ID" value="CAK9004844.1"/>
    <property type="molecule type" value="Genomic_DNA"/>
</dbReference>
<keyword evidence="4" id="KW-1185">Reference proteome</keyword>
<feature type="region of interest" description="Disordered" evidence="1">
    <location>
        <begin position="155"/>
        <end position="193"/>
    </location>
</feature>
<accession>A0ABP0IT74</accession>
<dbReference type="Proteomes" id="UP001642464">
    <property type="component" value="Unassembled WGS sequence"/>
</dbReference>
<protein>
    <submittedName>
        <fullName evidence="3">Uncharacterized protein</fullName>
    </submittedName>
</protein>